<keyword evidence="5" id="KW-0653">Protein transport</keyword>
<dbReference type="Proteomes" id="UP000449209">
    <property type="component" value="Unassembled WGS sequence"/>
</dbReference>
<dbReference type="GO" id="GO:1904680">
    <property type="term" value="F:peptide transmembrane transporter activity"/>
    <property type="evidence" value="ECO:0007669"/>
    <property type="project" value="TreeGrafter"/>
</dbReference>
<comment type="similarity">
    <text evidence="2">Belongs to the bacterial solute-binding protein 5 family.</text>
</comment>
<accession>A0A6N9I4C5</accession>
<evidence type="ECO:0000259" key="6">
    <source>
        <dbReference type="Pfam" id="PF00496"/>
    </source>
</evidence>
<keyword evidence="4" id="KW-0732">Signal</keyword>
<dbReference type="InterPro" id="IPR000914">
    <property type="entry name" value="SBP_5_dom"/>
</dbReference>
<reference evidence="7 8" key="1">
    <citation type="journal article" date="2019" name="Appl. Environ. Microbiol.">
        <title>Genetic determinants of hydroxycinnamic acid metabolism in heterofermentative lactobacilli.</title>
        <authorList>
            <person name="Gaur G."/>
            <person name="Oh J.H."/>
            <person name="Filannino P."/>
            <person name="Gobbetti M."/>
            <person name="van Pijkeren J.P."/>
            <person name="Ganzle M.G."/>
        </authorList>
    </citation>
    <scope>NUCLEOTIDE SEQUENCE [LARGE SCALE GENOMIC DNA]</scope>
    <source>
        <strain evidence="7 8">C5</strain>
    </source>
</reference>
<dbReference type="AlphaFoldDB" id="A0A6N9I4C5"/>
<evidence type="ECO:0000256" key="1">
    <source>
        <dbReference type="ARBA" id="ARBA00004196"/>
    </source>
</evidence>
<gene>
    <name evidence="7" type="ORF">GB993_09560</name>
</gene>
<dbReference type="GO" id="GO:0015833">
    <property type="term" value="P:peptide transport"/>
    <property type="evidence" value="ECO:0007669"/>
    <property type="project" value="UniProtKB-KW"/>
</dbReference>
<name>A0A6N9I4C5_9LACO</name>
<dbReference type="OrthoDB" id="403896at2"/>
<dbReference type="Gene3D" id="3.10.105.10">
    <property type="entry name" value="Dipeptide-binding Protein, Domain 3"/>
    <property type="match status" value="1"/>
</dbReference>
<keyword evidence="3" id="KW-0813">Transport</keyword>
<dbReference type="PIRSF" id="PIRSF002741">
    <property type="entry name" value="MppA"/>
    <property type="match status" value="1"/>
</dbReference>
<dbReference type="RefSeq" id="WP_161004095.1">
    <property type="nucleotide sequence ID" value="NZ_WEZQ01000017.1"/>
</dbReference>
<proteinExistence type="inferred from homology"/>
<dbReference type="CDD" id="cd08504">
    <property type="entry name" value="PBP2_OppA"/>
    <property type="match status" value="1"/>
</dbReference>
<dbReference type="Gene3D" id="3.40.190.10">
    <property type="entry name" value="Periplasmic binding protein-like II"/>
    <property type="match status" value="1"/>
</dbReference>
<dbReference type="SUPFAM" id="SSF53850">
    <property type="entry name" value="Periplasmic binding protein-like II"/>
    <property type="match status" value="1"/>
</dbReference>
<organism evidence="7 8">
    <name type="scientific">Furfurilactobacillus milii</name>
    <dbReference type="NCBI Taxonomy" id="2888272"/>
    <lineage>
        <taxon>Bacteria</taxon>
        <taxon>Bacillati</taxon>
        <taxon>Bacillota</taxon>
        <taxon>Bacilli</taxon>
        <taxon>Lactobacillales</taxon>
        <taxon>Lactobacillaceae</taxon>
        <taxon>Furfurilactobacillus</taxon>
    </lineage>
</organism>
<comment type="caution">
    <text evidence="7">The sequence shown here is derived from an EMBL/GenBank/DDBJ whole genome shotgun (WGS) entry which is preliminary data.</text>
</comment>
<dbReference type="GO" id="GO:0030313">
    <property type="term" value="C:cell envelope"/>
    <property type="evidence" value="ECO:0007669"/>
    <property type="project" value="UniProtKB-SubCell"/>
</dbReference>
<dbReference type="EMBL" id="WEZQ01000017">
    <property type="protein sequence ID" value="MYV17748.1"/>
    <property type="molecule type" value="Genomic_DNA"/>
</dbReference>
<dbReference type="Gene3D" id="3.90.76.10">
    <property type="entry name" value="Dipeptide-binding Protein, Domain 1"/>
    <property type="match status" value="1"/>
</dbReference>
<evidence type="ECO:0000256" key="3">
    <source>
        <dbReference type="ARBA" id="ARBA00022448"/>
    </source>
</evidence>
<dbReference type="GO" id="GO:0043190">
    <property type="term" value="C:ATP-binding cassette (ABC) transporter complex"/>
    <property type="evidence" value="ECO:0007669"/>
    <property type="project" value="InterPro"/>
</dbReference>
<dbReference type="PANTHER" id="PTHR30290">
    <property type="entry name" value="PERIPLASMIC BINDING COMPONENT OF ABC TRANSPORTER"/>
    <property type="match status" value="1"/>
</dbReference>
<evidence type="ECO:0000256" key="4">
    <source>
        <dbReference type="ARBA" id="ARBA00022729"/>
    </source>
</evidence>
<sequence>MKLKRMLVTVSTVAVISTVFGTRIIHAADAKQDKTLNVTVQANPTTIDPAKVSDAYSQSIVDQVMEGLYTFDKNGKVAPGAATKIVKPTANGTKYIFTLRKDAKWSNGDPVTAQDFVVSLQHEVAPKTASQNAASYLSFIKNFSAVNKGTKPVSELGVKALGTYKLQVTPSSRVPYFNSLLATGFYPADKKVLNKYGKDYAKDSTKMVYNGPYTLQGWKGTNDTWTYVKDNKFHAAKGVRIKKVVATVSKEDSTSYNMFQSGKIQETAISGEYVANNKGNKELHTVPGASLNYLNFNTNKKPMTNVHLRRAFNYLLDRQSLANSVLNDGSLPANNMVPKGIVKNSQGKDFYSLNGGLAKYDLKRAKTEWKTFEKESHTSKLTLKLLTADDSTSHKLGEFVQSSAQKNLKGLSISINPQPVSQRIASAFAGKYDLVATGWETSYDDPQGFLTVAQKDGTANFPKWNDTQFNQLMDKASKQAGNTRWQTIAKANKRLNNQVPDTPLYNQVVAHFLSKDIGGIKYTSTSPQALYRYAYWK</sequence>
<dbReference type="Pfam" id="PF00496">
    <property type="entry name" value="SBP_bac_5"/>
    <property type="match status" value="1"/>
</dbReference>
<evidence type="ECO:0000313" key="7">
    <source>
        <dbReference type="EMBL" id="MYV17748.1"/>
    </source>
</evidence>
<evidence type="ECO:0000313" key="8">
    <source>
        <dbReference type="Proteomes" id="UP000449209"/>
    </source>
</evidence>
<dbReference type="FunFam" id="3.90.76.10:FF:000001">
    <property type="entry name" value="Oligopeptide ABC transporter substrate-binding protein"/>
    <property type="match status" value="1"/>
</dbReference>
<dbReference type="InterPro" id="IPR039424">
    <property type="entry name" value="SBP_5"/>
</dbReference>
<protein>
    <submittedName>
        <fullName evidence="7">Peptide ABC transporter substrate-binding protein</fullName>
    </submittedName>
</protein>
<comment type="subcellular location">
    <subcellularLocation>
        <location evidence="1">Cell envelope</location>
    </subcellularLocation>
</comment>
<feature type="domain" description="Solute-binding protein family 5" evidence="6">
    <location>
        <begin position="76"/>
        <end position="456"/>
    </location>
</feature>
<keyword evidence="5" id="KW-0571">Peptide transport</keyword>
<evidence type="ECO:0000256" key="2">
    <source>
        <dbReference type="ARBA" id="ARBA00005695"/>
    </source>
</evidence>
<dbReference type="PANTHER" id="PTHR30290:SF10">
    <property type="entry name" value="PERIPLASMIC OLIGOPEPTIDE-BINDING PROTEIN-RELATED"/>
    <property type="match status" value="1"/>
</dbReference>
<dbReference type="GO" id="GO:0042597">
    <property type="term" value="C:periplasmic space"/>
    <property type="evidence" value="ECO:0007669"/>
    <property type="project" value="UniProtKB-ARBA"/>
</dbReference>
<evidence type="ECO:0000256" key="5">
    <source>
        <dbReference type="ARBA" id="ARBA00022856"/>
    </source>
</evidence>
<dbReference type="InterPro" id="IPR030678">
    <property type="entry name" value="Peptide/Ni-bd"/>
</dbReference>